<dbReference type="InterPro" id="IPR003033">
    <property type="entry name" value="SCP2_sterol-bd_dom"/>
</dbReference>
<dbReference type="EMBL" id="CP038017">
    <property type="protein sequence ID" value="QIV94946.1"/>
    <property type="molecule type" value="Genomic_DNA"/>
</dbReference>
<sequence>MIETINKALNLITKLDPQASHLLLPLENKSLAIRFSDIDYIVSINIKNQHIYATDSTSENTLSGKLAHVIELIFNKNLQELLIAKKLDYKGSLKALNEFNHFFNALDIDIIYKISQITSPSFANLVAKPFNKAREYLRISRQETIIDIKDYLTEEKQLLISQNEINIFYREIQELKQSVDRIDLKLKLLQGLYND</sequence>
<dbReference type="PANTHER" id="PTHR38693">
    <property type="entry name" value="UBIQUINONE BIOSYNTHESIS PROTEIN UBIJ"/>
    <property type="match status" value="1"/>
</dbReference>
<dbReference type="GO" id="GO:0006744">
    <property type="term" value="P:ubiquinone biosynthetic process"/>
    <property type="evidence" value="ECO:0007669"/>
    <property type="project" value="InterPro"/>
</dbReference>
<evidence type="ECO:0000313" key="3">
    <source>
        <dbReference type="Proteomes" id="UP000503320"/>
    </source>
</evidence>
<organism evidence="2 3">
    <name type="scientific">Allofrancisella frigidaquae</name>
    <dbReference type="NCBI Taxonomy" id="1085644"/>
    <lineage>
        <taxon>Bacteria</taxon>
        <taxon>Pseudomonadati</taxon>
        <taxon>Pseudomonadota</taxon>
        <taxon>Gammaproteobacteria</taxon>
        <taxon>Thiotrichales</taxon>
        <taxon>Francisellaceae</taxon>
        <taxon>Allofrancisella</taxon>
    </lineage>
</organism>
<dbReference type="PANTHER" id="PTHR38693:SF1">
    <property type="entry name" value="UBIQUINONE BIOSYNTHESIS ACCESSORY FACTOR UBIJ"/>
    <property type="match status" value="1"/>
</dbReference>
<gene>
    <name evidence="2" type="ORF">E3E15_06145</name>
</gene>
<accession>A0A6M3HZ38</accession>
<reference evidence="2 3" key="1">
    <citation type="submission" date="2019-03" db="EMBL/GenBank/DDBJ databases">
        <title>Complete Genome Sequence of Allofrancisella frigidaquae Strain SYSU 10HL1970 Isolated from Water-Cooling Systems in China.</title>
        <authorList>
            <person name="Ohrman C."/>
            <person name="Uneklint I."/>
            <person name="Sjodin A."/>
        </authorList>
    </citation>
    <scope>NUCLEOTIDE SEQUENCE [LARGE SCALE GENOMIC DNA]</scope>
    <source>
        <strain evidence="2 3">SYSU 10HL1970</strain>
    </source>
</reference>
<keyword evidence="3" id="KW-1185">Reference proteome</keyword>
<evidence type="ECO:0000313" key="2">
    <source>
        <dbReference type="EMBL" id="QIV94946.1"/>
    </source>
</evidence>
<name>A0A6M3HZ38_9GAMM</name>
<feature type="domain" description="SCP2" evidence="1">
    <location>
        <begin position="9"/>
        <end position="103"/>
    </location>
</feature>
<dbReference type="Proteomes" id="UP000503320">
    <property type="component" value="Chromosome"/>
</dbReference>
<protein>
    <recommendedName>
        <fullName evidence="1">SCP2 domain-containing protein</fullName>
    </recommendedName>
</protein>
<proteinExistence type="predicted"/>
<evidence type="ECO:0000259" key="1">
    <source>
        <dbReference type="Pfam" id="PF02036"/>
    </source>
</evidence>
<dbReference type="Pfam" id="PF02036">
    <property type="entry name" value="SCP2"/>
    <property type="match status" value="1"/>
</dbReference>
<dbReference type="RefSeq" id="WP_172106995.1">
    <property type="nucleotide sequence ID" value="NZ_CP038017.1"/>
</dbReference>
<dbReference type="KEGG" id="afri:E3E15_06145"/>
<dbReference type="InterPro" id="IPR038989">
    <property type="entry name" value="UbiJ"/>
</dbReference>
<dbReference type="AlphaFoldDB" id="A0A6M3HZ38"/>